<sequence length="142" mass="15763">MGTNNRISLRNCLHRLNSESWFVSCGFVESSGKKHQANCELQVAELQSPETSLIFRGLAPTVSPSAESGNTYSSKLPAAPWVPFDNTACRNLQRHEYTTPTSLDLSKFRMLQPSSGRVTSTLRAHSLKIKLRLSLLPSCLQK</sequence>
<reference evidence="1" key="3">
    <citation type="submission" date="2025-09" db="UniProtKB">
        <authorList>
            <consortium name="Ensembl"/>
        </authorList>
    </citation>
    <scope>IDENTIFICATION</scope>
</reference>
<reference evidence="1" key="2">
    <citation type="submission" date="2025-08" db="UniProtKB">
        <authorList>
            <consortium name="Ensembl"/>
        </authorList>
    </citation>
    <scope>IDENTIFICATION</scope>
</reference>
<evidence type="ECO:0000313" key="1">
    <source>
        <dbReference type="Ensembl" id="ENSEASP00005059515.1"/>
    </source>
</evidence>
<dbReference type="Proteomes" id="UP000694387">
    <property type="component" value="Chromosome 28"/>
</dbReference>
<organism evidence="1 2">
    <name type="scientific">Equus asinus</name>
    <name type="common">Donkey</name>
    <name type="synonym">Equus africanus asinus</name>
    <dbReference type="NCBI Taxonomy" id="9793"/>
    <lineage>
        <taxon>Eukaryota</taxon>
        <taxon>Metazoa</taxon>
        <taxon>Chordata</taxon>
        <taxon>Craniata</taxon>
        <taxon>Vertebrata</taxon>
        <taxon>Euteleostomi</taxon>
        <taxon>Mammalia</taxon>
        <taxon>Eutheria</taxon>
        <taxon>Laurasiatheria</taxon>
        <taxon>Perissodactyla</taxon>
        <taxon>Equidae</taxon>
        <taxon>Equus</taxon>
    </lineage>
</organism>
<keyword evidence="2" id="KW-1185">Reference proteome</keyword>
<name>A0A9L0KDZ4_EQUAS</name>
<evidence type="ECO:0000313" key="2">
    <source>
        <dbReference type="Proteomes" id="UP000694387"/>
    </source>
</evidence>
<protein>
    <submittedName>
        <fullName evidence="1">Uncharacterized protein</fullName>
    </submittedName>
</protein>
<dbReference type="AlphaFoldDB" id="A0A9L0KDZ4"/>
<proteinExistence type="predicted"/>
<accession>A0A9L0KDZ4</accession>
<dbReference type="Ensembl" id="ENSEAST00005080171.1">
    <property type="protein sequence ID" value="ENSEASP00005059515.1"/>
    <property type="gene ID" value="ENSEASG00005035398.1"/>
</dbReference>
<reference evidence="1 2" key="1">
    <citation type="journal article" date="2020" name="Nat. Commun.">
        <title>Donkey genomes provide new insights into domestication and selection for coat color.</title>
        <authorList>
            <person name="Wang"/>
            <person name="C."/>
            <person name="Li"/>
            <person name="H."/>
            <person name="Guo"/>
            <person name="Y."/>
            <person name="Huang"/>
            <person name="J."/>
            <person name="Sun"/>
            <person name="Y."/>
            <person name="Min"/>
            <person name="J."/>
            <person name="Wang"/>
            <person name="J."/>
            <person name="Fang"/>
            <person name="X."/>
            <person name="Zhao"/>
            <person name="Z."/>
            <person name="Wang"/>
            <person name="S."/>
            <person name="Zhang"/>
            <person name="Y."/>
            <person name="Liu"/>
            <person name="Q."/>
            <person name="Jiang"/>
            <person name="Q."/>
            <person name="Wang"/>
            <person name="X."/>
            <person name="Guo"/>
            <person name="Y."/>
            <person name="Yang"/>
            <person name="C."/>
            <person name="Wang"/>
            <person name="Y."/>
            <person name="Tian"/>
            <person name="F."/>
            <person name="Zhuang"/>
            <person name="G."/>
            <person name="Fan"/>
            <person name="Y."/>
            <person name="Gao"/>
            <person name="Q."/>
            <person name="Li"/>
            <person name="Y."/>
            <person name="Ju"/>
            <person name="Z."/>
            <person name="Li"/>
            <person name="J."/>
            <person name="Li"/>
            <person name="R."/>
            <person name="Hou"/>
            <person name="M."/>
            <person name="Yang"/>
            <person name="G."/>
            <person name="Liu"/>
            <person name="G."/>
            <person name="Liu"/>
            <person name="W."/>
            <person name="Guo"/>
            <person name="J."/>
            <person name="Pan"/>
            <person name="S."/>
            <person name="Fan"/>
            <person name="G."/>
            <person name="Zhang"/>
            <person name="W."/>
            <person name="Zhang"/>
            <person name="R."/>
            <person name="Yu"/>
            <person name="J."/>
            <person name="Zhang"/>
            <person name="X."/>
            <person name="Yin"/>
            <person name="Q."/>
            <person name="Ji"/>
            <person name="C."/>
            <person name="Jin"/>
            <person name="Y."/>
            <person name="Yue"/>
            <person name="G."/>
            <person name="Liu"/>
            <person name="M."/>
            <person name="Xu"/>
            <person name="J."/>
            <person name="Liu"/>
            <person name="S."/>
            <person name="Jordana"/>
            <person name="J."/>
            <person name="Noce"/>
            <person name="A."/>
            <person name="Amills"/>
            <person name="M."/>
            <person name="Wu"/>
            <person name="D.D."/>
            <person name="Li"/>
            <person name="S."/>
            <person name="Zhou"/>
            <person name="X. and Zhong"/>
            <person name="J."/>
        </authorList>
    </citation>
    <scope>NUCLEOTIDE SEQUENCE [LARGE SCALE GENOMIC DNA]</scope>
</reference>